<comment type="caution">
    <text evidence="10">The sequence shown here is derived from an EMBL/GenBank/DDBJ whole genome shotgun (WGS) entry which is preliminary data.</text>
</comment>
<dbReference type="GO" id="GO:0004674">
    <property type="term" value="F:protein serine/threonine kinase activity"/>
    <property type="evidence" value="ECO:0007669"/>
    <property type="project" value="UniProtKB-KW"/>
</dbReference>
<dbReference type="Pfam" id="PF07714">
    <property type="entry name" value="PK_Tyr_Ser-Thr"/>
    <property type="match status" value="1"/>
</dbReference>
<evidence type="ECO:0000256" key="2">
    <source>
        <dbReference type="ARBA" id="ARBA00022527"/>
    </source>
</evidence>
<evidence type="ECO:0000313" key="11">
    <source>
        <dbReference type="Proteomes" id="UP000813824"/>
    </source>
</evidence>
<evidence type="ECO:0000313" key="10">
    <source>
        <dbReference type="EMBL" id="KAH8101750.1"/>
    </source>
</evidence>
<evidence type="ECO:0000256" key="4">
    <source>
        <dbReference type="ARBA" id="ARBA00022741"/>
    </source>
</evidence>
<name>A0A8K0UQC2_9AGAR</name>
<dbReference type="PROSITE" id="PS50011">
    <property type="entry name" value="PROTEIN_KINASE_DOM"/>
    <property type="match status" value="1"/>
</dbReference>
<evidence type="ECO:0000256" key="1">
    <source>
        <dbReference type="ARBA" id="ARBA00008874"/>
    </source>
</evidence>
<keyword evidence="3" id="KW-0808">Transferase</keyword>
<keyword evidence="4" id="KW-0547">Nucleotide-binding</keyword>
<evidence type="ECO:0000256" key="8">
    <source>
        <dbReference type="ARBA" id="ARBA00048679"/>
    </source>
</evidence>
<dbReference type="EMBL" id="JAEVFJ010000011">
    <property type="protein sequence ID" value="KAH8101750.1"/>
    <property type="molecule type" value="Genomic_DNA"/>
</dbReference>
<keyword evidence="11" id="KW-1185">Reference proteome</keyword>
<dbReference type="PANTHER" id="PTHR48012">
    <property type="entry name" value="STERILE20-LIKE KINASE, ISOFORM B-RELATED"/>
    <property type="match status" value="1"/>
</dbReference>
<dbReference type="Gene3D" id="1.10.510.10">
    <property type="entry name" value="Transferase(Phosphotransferase) domain 1"/>
    <property type="match status" value="1"/>
</dbReference>
<feature type="domain" description="Protein kinase" evidence="9">
    <location>
        <begin position="1"/>
        <end position="54"/>
    </location>
</feature>
<dbReference type="InterPro" id="IPR000719">
    <property type="entry name" value="Prot_kinase_dom"/>
</dbReference>
<dbReference type="InterPro" id="IPR001245">
    <property type="entry name" value="Ser-Thr/Tyr_kinase_cat_dom"/>
</dbReference>
<dbReference type="InterPro" id="IPR050629">
    <property type="entry name" value="STE20/SPS1-PAK"/>
</dbReference>
<dbReference type="GO" id="GO:0005737">
    <property type="term" value="C:cytoplasm"/>
    <property type="evidence" value="ECO:0007669"/>
    <property type="project" value="TreeGrafter"/>
</dbReference>
<reference evidence="10" key="1">
    <citation type="journal article" date="2021" name="New Phytol.">
        <title>Evolutionary innovations through gain and loss of genes in the ectomycorrhizal Boletales.</title>
        <authorList>
            <person name="Wu G."/>
            <person name="Miyauchi S."/>
            <person name="Morin E."/>
            <person name="Kuo A."/>
            <person name="Drula E."/>
            <person name="Varga T."/>
            <person name="Kohler A."/>
            <person name="Feng B."/>
            <person name="Cao Y."/>
            <person name="Lipzen A."/>
            <person name="Daum C."/>
            <person name="Hundley H."/>
            <person name="Pangilinan J."/>
            <person name="Johnson J."/>
            <person name="Barry K."/>
            <person name="LaButti K."/>
            <person name="Ng V."/>
            <person name="Ahrendt S."/>
            <person name="Min B."/>
            <person name="Choi I.G."/>
            <person name="Park H."/>
            <person name="Plett J.M."/>
            <person name="Magnuson J."/>
            <person name="Spatafora J.W."/>
            <person name="Nagy L.G."/>
            <person name="Henrissat B."/>
            <person name="Grigoriev I.V."/>
            <person name="Yang Z.L."/>
            <person name="Xu J."/>
            <person name="Martin F.M."/>
        </authorList>
    </citation>
    <scope>NUCLEOTIDE SEQUENCE</scope>
    <source>
        <strain evidence="10">KKN 215</strain>
    </source>
</reference>
<evidence type="ECO:0000256" key="3">
    <source>
        <dbReference type="ARBA" id="ARBA00022679"/>
    </source>
</evidence>
<protein>
    <recommendedName>
        <fullName evidence="9">Protein kinase domain-containing protein</fullName>
    </recommendedName>
</protein>
<gene>
    <name evidence="10" type="ORF">BXZ70DRAFT_872076</name>
</gene>
<organism evidence="10 11">
    <name type="scientific">Cristinia sonorae</name>
    <dbReference type="NCBI Taxonomy" id="1940300"/>
    <lineage>
        <taxon>Eukaryota</taxon>
        <taxon>Fungi</taxon>
        <taxon>Dikarya</taxon>
        <taxon>Basidiomycota</taxon>
        <taxon>Agaricomycotina</taxon>
        <taxon>Agaricomycetes</taxon>
        <taxon>Agaricomycetidae</taxon>
        <taxon>Agaricales</taxon>
        <taxon>Pleurotineae</taxon>
        <taxon>Stephanosporaceae</taxon>
        <taxon>Cristinia</taxon>
    </lineage>
</organism>
<comment type="catalytic activity">
    <reaction evidence="7">
        <text>L-threonyl-[protein] + ATP = O-phospho-L-threonyl-[protein] + ADP + H(+)</text>
        <dbReference type="Rhea" id="RHEA:46608"/>
        <dbReference type="Rhea" id="RHEA-COMP:11060"/>
        <dbReference type="Rhea" id="RHEA-COMP:11605"/>
        <dbReference type="ChEBI" id="CHEBI:15378"/>
        <dbReference type="ChEBI" id="CHEBI:30013"/>
        <dbReference type="ChEBI" id="CHEBI:30616"/>
        <dbReference type="ChEBI" id="CHEBI:61977"/>
        <dbReference type="ChEBI" id="CHEBI:456216"/>
        <dbReference type="EC" id="2.7.11.1"/>
    </reaction>
</comment>
<feature type="non-terminal residue" evidence="10">
    <location>
        <position position="54"/>
    </location>
</feature>
<proteinExistence type="inferred from homology"/>
<evidence type="ECO:0000256" key="7">
    <source>
        <dbReference type="ARBA" id="ARBA00047899"/>
    </source>
</evidence>
<dbReference type="PANTHER" id="PTHR48012:SF10">
    <property type="entry name" value="FI20177P1"/>
    <property type="match status" value="1"/>
</dbReference>
<dbReference type="InterPro" id="IPR011009">
    <property type="entry name" value="Kinase-like_dom_sf"/>
</dbReference>
<dbReference type="SUPFAM" id="SSF56112">
    <property type="entry name" value="Protein kinase-like (PK-like)"/>
    <property type="match status" value="1"/>
</dbReference>
<accession>A0A8K0UQC2</accession>
<evidence type="ECO:0000256" key="6">
    <source>
        <dbReference type="ARBA" id="ARBA00022840"/>
    </source>
</evidence>
<sequence>WMAPEVINRKQYDTSADIWSFGTTALELAQSRAPRSRESPHSVLLHIVTKTPPT</sequence>
<comment type="similarity">
    <text evidence="1">Belongs to the protein kinase superfamily. STE Ser/Thr protein kinase family. STE20 subfamily.</text>
</comment>
<dbReference type="OrthoDB" id="248923at2759"/>
<dbReference type="Proteomes" id="UP000813824">
    <property type="component" value="Unassembled WGS sequence"/>
</dbReference>
<dbReference type="AlphaFoldDB" id="A0A8K0UQC2"/>
<dbReference type="GO" id="GO:0005524">
    <property type="term" value="F:ATP binding"/>
    <property type="evidence" value="ECO:0007669"/>
    <property type="project" value="UniProtKB-KW"/>
</dbReference>
<evidence type="ECO:0000256" key="5">
    <source>
        <dbReference type="ARBA" id="ARBA00022777"/>
    </source>
</evidence>
<keyword evidence="6" id="KW-0067">ATP-binding</keyword>
<comment type="catalytic activity">
    <reaction evidence="8">
        <text>L-seryl-[protein] + ATP = O-phospho-L-seryl-[protein] + ADP + H(+)</text>
        <dbReference type="Rhea" id="RHEA:17989"/>
        <dbReference type="Rhea" id="RHEA-COMP:9863"/>
        <dbReference type="Rhea" id="RHEA-COMP:11604"/>
        <dbReference type="ChEBI" id="CHEBI:15378"/>
        <dbReference type="ChEBI" id="CHEBI:29999"/>
        <dbReference type="ChEBI" id="CHEBI:30616"/>
        <dbReference type="ChEBI" id="CHEBI:83421"/>
        <dbReference type="ChEBI" id="CHEBI:456216"/>
        <dbReference type="EC" id="2.7.11.1"/>
    </reaction>
</comment>
<feature type="non-terminal residue" evidence="10">
    <location>
        <position position="1"/>
    </location>
</feature>
<evidence type="ECO:0000259" key="9">
    <source>
        <dbReference type="PROSITE" id="PS50011"/>
    </source>
</evidence>
<keyword evidence="2" id="KW-0723">Serine/threonine-protein kinase</keyword>
<keyword evidence="5" id="KW-0418">Kinase</keyword>